<gene>
    <name evidence="5" type="ORF">CC78DRAFT_463710</name>
</gene>
<dbReference type="InterPro" id="IPR029044">
    <property type="entry name" value="Nucleotide-diphossugar_trans"/>
</dbReference>
<keyword evidence="2" id="KW-0328">Glycosyltransferase</keyword>
<accession>A0A9P4N3E3</accession>
<keyword evidence="4" id="KW-0812">Transmembrane</keyword>
<evidence type="ECO:0000256" key="1">
    <source>
        <dbReference type="ARBA" id="ARBA00005664"/>
    </source>
</evidence>
<dbReference type="Pfam" id="PF05637">
    <property type="entry name" value="Glyco_transf_34"/>
    <property type="match status" value="1"/>
</dbReference>
<comment type="similarity">
    <text evidence="1">Belongs to the glycosyltransferase 34 family.</text>
</comment>
<keyword evidence="4" id="KW-0472">Membrane</keyword>
<reference evidence="6" key="1">
    <citation type="journal article" date="2020" name="Stud. Mycol.">
        <title>101 Dothideomycetes genomes: A test case for predicting lifestyles and emergence of pathogens.</title>
        <authorList>
            <person name="Haridas S."/>
            <person name="Albert R."/>
            <person name="Binder M."/>
            <person name="Bloem J."/>
            <person name="LaButti K."/>
            <person name="Salamov A."/>
            <person name="Andreopoulos B."/>
            <person name="Baker S."/>
            <person name="Barry K."/>
            <person name="Bills G."/>
            <person name="Bluhm B."/>
            <person name="Cannon C."/>
            <person name="Castanera R."/>
            <person name="Culley D."/>
            <person name="Daum C."/>
            <person name="Ezra D."/>
            <person name="Gonzalez J."/>
            <person name="Henrissat B."/>
            <person name="Kuo A."/>
            <person name="Liang C."/>
            <person name="Lipzen A."/>
            <person name="Lutzoni F."/>
            <person name="Magnuson J."/>
            <person name="Mondo S."/>
            <person name="Nolan M."/>
            <person name="Ohm R."/>
            <person name="Pangilinan J."/>
            <person name="Park H.-J."/>
            <person name="Ramirez L."/>
            <person name="Alfaro M."/>
            <person name="Sun H."/>
            <person name="Tritt A."/>
            <person name="Yoshinaga Y."/>
            <person name="Zwiers L.-H."/>
            <person name="Turgeon B."/>
            <person name="Goodwin S."/>
            <person name="Spatafora J."/>
            <person name="Crous P."/>
            <person name="Grigoriev I."/>
        </authorList>
    </citation>
    <scope>NUCLEOTIDE SEQUENCE [LARGE SCALE GENOMIC DNA]</scope>
    <source>
        <strain evidence="6">CBS 304.66</strain>
    </source>
</reference>
<keyword evidence="3" id="KW-0808">Transferase</keyword>
<dbReference type="GO" id="GO:0000139">
    <property type="term" value="C:Golgi membrane"/>
    <property type="evidence" value="ECO:0007669"/>
    <property type="project" value="TreeGrafter"/>
</dbReference>
<evidence type="ECO:0008006" key="7">
    <source>
        <dbReference type="Google" id="ProtNLM"/>
    </source>
</evidence>
<comment type="caution">
    <text evidence="5">The sequence shown here is derived from an EMBL/GenBank/DDBJ whole genome shotgun (WGS) entry which is preliminary data.</text>
</comment>
<keyword evidence="4" id="KW-1133">Transmembrane helix</keyword>
<organism evidence="5 6">
    <name type="scientific">Lojkania enalia</name>
    <dbReference type="NCBI Taxonomy" id="147567"/>
    <lineage>
        <taxon>Eukaryota</taxon>
        <taxon>Fungi</taxon>
        <taxon>Dikarya</taxon>
        <taxon>Ascomycota</taxon>
        <taxon>Pezizomycotina</taxon>
        <taxon>Dothideomycetes</taxon>
        <taxon>Pleosporomycetidae</taxon>
        <taxon>Pleosporales</taxon>
        <taxon>Pleosporales incertae sedis</taxon>
        <taxon>Lojkania</taxon>
    </lineage>
</organism>
<sequence>MQAFQVAPRRYVPHVSVTTPALSRATLGSPTISRSIILGVCIVVIFVILFKFFGDVPYEYYRNYGPAEVIAPKEDNNDRPQPGYFKAQPEWNFDVPPSAKGWKGYAKVPRNRDVIVLTASDGGGHNGAIPNVVERVLEDRKAYCEKHGYTNMYINTGRYDIGKSHRTWSKIPAVAEAFYQYPNAEWVWLIDTDIVIMNSEYDLVQEILAPESVKKGILTDFPILDGVIEKNPTNVTTPSEYRVEDVDILVTQDHQSVNTGSIFFRRTAFTRYLLEIMTDTKLMDPAIARAEQDALKHLMLEHQLVRNHVGLYPMRKFDAYANGDDWMGYRDGDLLVHFAGCWTGGKCAMWFDEYWAKRDHKEVWKPVKGEPFKGELNRHWQQPPPSY</sequence>
<dbReference type="AlphaFoldDB" id="A0A9P4N3E3"/>
<keyword evidence="6" id="KW-1185">Reference proteome</keyword>
<feature type="transmembrane region" description="Helical" evidence="4">
    <location>
        <begin position="32"/>
        <end position="53"/>
    </location>
</feature>
<dbReference type="GO" id="GO:0006487">
    <property type="term" value="P:protein N-linked glycosylation"/>
    <property type="evidence" value="ECO:0007669"/>
    <property type="project" value="TreeGrafter"/>
</dbReference>
<dbReference type="Gene3D" id="3.90.550.10">
    <property type="entry name" value="Spore Coat Polysaccharide Biosynthesis Protein SpsA, Chain A"/>
    <property type="match status" value="1"/>
</dbReference>
<evidence type="ECO:0000256" key="4">
    <source>
        <dbReference type="SAM" id="Phobius"/>
    </source>
</evidence>
<protein>
    <recommendedName>
        <fullName evidence="7">Glycosyltransferase family 34 protein</fullName>
    </recommendedName>
</protein>
<dbReference type="InterPro" id="IPR008630">
    <property type="entry name" value="Glyco_trans_34"/>
</dbReference>
<evidence type="ECO:0000313" key="6">
    <source>
        <dbReference type="Proteomes" id="UP000800093"/>
    </source>
</evidence>
<evidence type="ECO:0000256" key="3">
    <source>
        <dbReference type="ARBA" id="ARBA00022679"/>
    </source>
</evidence>
<dbReference type="OrthoDB" id="205108at2759"/>
<dbReference type="PANTHER" id="PTHR31306:SF4">
    <property type="entry name" value="ALPHA-1,2-GALACTOSYLTRANSFERASE"/>
    <property type="match status" value="1"/>
</dbReference>
<evidence type="ECO:0000313" key="5">
    <source>
        <dbReference type="EMBL" id="KAF2264387.1"/>
    </source>
</evidence>
<evidence type="ECO:0000256" key="2">
    <source>
        <dbReference type="ARBA" id="ARBA00022676"/>
    </source>
</evidence>
<proteinExistence type="inferred from homology"/>
<dbReference type="Proteomes" id="UP000800093">
    <property type="component" value="Unassembled WGS sequence"/>
</dbReference>
<dbReference type="GO" id="GO:0016757">
    <property type="term" value="F:glycosyltransferase activity"/>
    <property type="evidence" value="ECO:0007669"/>
    <property type="project" value="UniProtKB-KW"/>
</dbReference>
<dbReference type="EMBL" id="ML986616">
    <property type="protein sequence ID" value="KAF2264387.1"/>
    <property type="molecule type" value="Genomic_DNA"/>
</dbReference>
<name>A0A9P4N3E3_9PLEO</name>
<dbReference type="PANTHER" id="PTHR31306">
    <property type="entry name" value="ALPHA-1,6-MANNOSYLTRANSFERASE MNN11-RELATED"/>
    <property type="match status" value="1"/>
</dbReference>